<name>A0ABT1SGP8_9FIRM</name>
<dbReference type="InterPro" id="IPR013570">
    <property type="entry name" value="Tscrpt_reg_YsiA_C"/>
</dbReference>
<dbReference type="Pfam" id="PF08359">
    <property type="entry name" value="TetR_C_4"/>
    <property type="match status" value="1"/>
</dbReference>
<dbReference type="EMBL" id="JANGAC010000027">
    <property type="protein sequence ID" value="MCQ4925673.1"/>
    <property type="molecule type" value="Genomic_DNA"/>
</dbReference>
<dbReference type="PANTHER" id="PTHR43479:SF11">
    <property type="entry name" value="ACREF_ENVCD OPERON REPRESSOR-RELATED"/>
    <property type="match status" value="1"/>
</dbReference>
<dbReference type="InterPro" id="IPR023772">
    <property type="entry name" value="DNA-bd_HTH_TetR-type_CS"/>
</dbReference>
<proteinExistence type="predicted"/>
<evidence type="ECO:0000259" key="3">
    <source>
        <dbReference type="PROSITE" id="PS50977"/>
    </source>
</evidence>
<dbReference type="PROSITE" id="PS01081">
    <property type="entry name" value="HTH_TETR_1"/>
    <property type="match status" value="1"/>
</dbReference>
<dbReference type="PANTHER" id="PTHR43479">
    <property type="entry name" value="ACREF/ENVCD OPERON REPRESSOR-RELATED"/>
    <property type="match status" value="1"/>
</dbReference>
<keyword evidence="5" id="KW-1185">Reference proteome</keyword>
<accession>A0ABT1SGP8</accession>
<dbReference type="RefSeq" id="WP_216554624.1">
    <property type="nucleotide sequence ID" value="NZ_JAHLOH010000012.1"/>
</dbReference>
<sequence length="192" mass="22265">MNKRLNKRQIQAQITYENIYNAAMSLVEKKGFENITVEEICTKAGVSVGSFYNYFKSKQDILNEIFRIADDYFLNTVSNVSTGQDAYENIVNFFAHYAKYCEAIKIDQLKQIYSTSNILFIEEGRHMQSVLKDIIDAGKESGQINTDMQSEEIVRYLFIALRGVIFDWCLHGGSYDLVEFVTNYTRRLIRII</sequence>
<protein>
    <submittedName>
        <fullName evidence="4">TetR/AcrR family transcriptional regulator</fullName>
    </submittedName>
</protein>
<dbReference type="Proteomes" id="UP001524478">
    <property type="component" value="Unassembled WGS sequence"/>
</dbReference>
<dbReference type="InterPro" id="IPR001647">
    <property type="entry name" value="HTH_TetR"/>
</dbReference>
<evidence type="ECO:0000313" key="5">
    <source>
        <dbReference type="Proteomes" id="UP001524478"/>
    </source>
</evidence>
<comment type="caution">
    <text evidence="4">The sequence shown here is derived from an EMBL/GenBank/DDBJ whole genome shotgun (WGS) entry which is preliminary data.</text>
</comment>
<organism evidence="4 5">
    <name type="scientific">Tissierella carlieri</name>
    <dbReference type="NCBI Taxonomy" id="689904"/>
    <lineage>
        <taxon>Bacteria</taxon>
        <taxon>Bacillati</taxon>
        <taxon>Bacillota</taxon>
        <taxon>Tissierellia</taxon>
        <taxon>Tissierellales</taxon>
        <taxon>Tissierellaceae</taxon>
        <taxon>Tissierella</taxon>
    </lineage>
</organism>
<dbReference type="Pfam" id="PF00440">
    <property type="entry name" value="TetR_N"/>
    <property type="match status" value="1"/>
</dbReference>
<feature type="domain" description="HTH tetR-type" evidence="3">
    <location>
        <begin position="13"/>
        <end position="73"/>
    </location>
</feature>
<dbReference type="PROSITE" id="PS50977">
    <property type="entry name" value="HTH_TETR_2"/>
    <property type="match status" value="1"/>
</dbReference>
<gene>
    <name evidence="4" type="ORF">NE686_21430</name>
</gene>
<reference evidence="4 5" key="1">
    <citation type="submission" date="2022-06" db="EMBL/GenBank/DDBJ databases">
        <title>Isolation of gut microbiota from human fecal samples.</title>
        <authorList>
            <person name="Pamer E.G."/>
            <person name="Barat B."/>
            <person name="Waligurski E."/>
            <person name="Medina S."/>
            <person name="Paddock L."/>
            <person name="Mostad J."/>
        </authorList>
    </citation>
    <scope>NUCLEOTIDE SEQUENCE [LARGE SCALE GENOMIC DNA]</scope>
    <source>
        <strain evidence="4 5">DFI.7.95</strain>
    </source>
</reference>
<evidence type="ECO:0000313" key="4">
    <source>
        <dbReference type="EMBL" id="MCQ4925673.1"/>
    </source>
</evidence>
<feature type="DNA-binding region" description="H-T-H motif" evidence="2">
    <location>
        <begin position="36"/>
        <end position="55"/>
    </location>
</feature>
<keyword evidence="1 2" id="KW-0238">DNA-binding</keyword>
<evidence type="ECO:0000256" key="2">
    <source>
        <dbReference type="PROSITE-ProRule" id="PRU00335"/>
    </source>
</evidence>
<evidence type="ECO:0000256" key="1">
    <source>
        <dbReference type="ARBA" id="ARBA00023125"/>
    </source>
</evidence>
<dbReference type="InterPro" id="IPR050624">
    <property type="entry name" value="HTH-type_Tx_Regulator"/>
</dbReference>